<dbReference type="EMBL" id="AMSI01000005">
    <property type="protein sequence ID" value="EKF42856.1"/>
    <property type="molecule type" value="Genomic_DNA"/>
</dbReference>
<keyword evidence="7" id="KW-1185">Reference proteome</keyword>
<evidence type="ECO:0000256" key="4">
    <source>
        <dbReference type="SAM" id="MobiDB-lite"/>
    </source>
</evidence>
<dbReference type="GO" id="GO:0000976">
    <property type="term" value="F:transcription cis-regulatory region binding"/>
    <property type="evidence" value="ECO:0007669"/>
    <property type="project" value="TreeGrafter"/>
</dbReference>
<dbReference type="PATRIC" id="fig|1231190.3.peg.1954"/>
<dbReference type="AlphaFoldDB" id="K2P6B1"/>
<feature type="domain" description="HTH lacI-type" evidence="5">
    <location>
        <begin position="10"/>
        <end position="64"/>
    </location>
</feature>
<dbReference type="STRING" id="721133.SAMN05216176_103241"/>
<organism evidence="6 7">
    <name type="scientific">Nitratireductor indicus C115</name>
    <dbReference type="NCBI Taxonomy" id="1231190"/>
    <lineage>
        <taxon>Bacteria</taxon>
        <taxon>Pseudomonadati</taxon>
        <taxon>Pseudomonadota</taxon>
        <taxon>Alphaproteobacteria</taxon>
        <taxon>Hyphomicrobiales</taxon>
        <taxon>Phyllobacteriaceae</taxon>
        <taxon>Nitratireductor</taxon>
    </lineage>
</organism>
<dbReference type="PROSITE" id="PS50932">
    <property type="entry name" value="HTH_LACI_2"/>
    <property type="match status" value="1"/>
</dbReference>
<reference evidence="6 7" key="1">
    <citation type="journal article" date="2012" name="J. Bacteriol.">
        <title>Genome Sequence of Nitratireductor indicus Type Strain C115.</title>
        <authorList>
            <person name="Lai Q."/>
            <person name="Li G."/>
            <person name="Yu Z."/>
            <person name="Shao Z."/>
        </authorList>
    </citation>
    <scope>NUCLEOTIDE SEQUENCE [LARGE SCALE GENOMIC DNA]</scope>
    <source>
        <strain evidence="6 7">C115</strain>
    </source>
</reference>
<dbReference type="Proteomes" id="UP000007374">
    <property type="component" value="Unassembled WGS sequence"/>
</dbReference>
<keyword evidence="3" id="KW-0804">Transcription</keyword>
<dbReference type="Pfam" id="PF00356">
    <property type="entry name" value="LacI"/>
    <property type="match status" value="1"/>
</dbReference>
<dbReference type="RefSeq" id="WP_009450199.1">
    <property type="nucleotide sequence ID" value="NZ_AMSI01000005.1"/>
</dbReference>
<dbReference type="SUPFAM" id="SSF47413">
    <property type="entry name" value="lambda repressor-like DNA-binding domains"/>
    <property type="match status" value="1"/>
</dbReference>
<gene>
    <name evidence="6" type="ORF">NA8A_09319</name>
</gene>
<sequence>MSGSSKYREVTIKDVAKRAGCGIATVSRVLNKSGFSSKETREKVLAAAKDLGFEFNEIGRSLKRKGTQAIGCVIPSLINPVFASALQGIQDELDKNGYQLLLTCTDYDLKHELDAVRTFLQKKVAGLIITTGRLEGNASLNLLKEREIPYSLLFNYLPGSVSGVAVDNRAAGYEVGRRLAGFGHKACGYVSVNLSGSDRSQQRLQGFRQACEDFGLNAPTIVEVSDASTKTQDELCDYLCANSGLTAFFASNDFIALSLISAARRLGLRVPRHLSVVGFDGIEMGLLVDPPLATIVTDPRGMGGVSALRLLMELNVDVENAPPEAEAPYSFREGGSLGRPPSGKSVAEKLQLLRQCSEFSRHGIAERNEA</sequence>
<dbReference type="GO" id="GO:0003700">
    <property type="term" value="F:DNA-binding transcription factor activity"/>
    <property type="evidence" value="ECO:0007669"/>
    <property type="project" value="TreeGrafter"/>
</dbReference>
<dbReference type="Gene3D" id="3.40.50.2300">
    <property type="match status" value="2"/>
</dbReference>
<accession>K2P6B1</accession>
<dbReference type="CDD" id="cd06282">
    <property type="entry name" value="PBP1_LacI-like"/>
    <property type="match status" value="1"/>
</dbReference>
<dbReference type="SUPFAM" id="SSF53822">
    <property type="entry name" value="Periplasmic binding protein-like I"/>
    <property type="match status" value="1"/>
</dbReference>
<proteinExistence type="predicted"/>
<dbReference type="InterPro" id="IPR000843">
    <property type="entry name" value="HTH_LacI"/>
</dbReference>
<dbReference type="eggNOG" id="COG1609">
    <property type="taxonomic scope" value="Bacteria"/>
</dbReference>
<evidence type="ECO:0000259" key="5">
    <source>
        <dbReference type="PROSITE" id="PS50932"/>
    </source>
</evidence>
<dbReference type="CDD" id="cd01392">
    <property type="entry name" value="HTH_LacI"/>
    <property type="match status" value="1"/>
</dbReference>
<evidence type="ECO:0000313" key="7">
    <source>
        <dbReference type="Proteomes" id="UP000007374"/>
    </source>
</evidence>
<protein>
    <submittedName>
        <fullName evidence="6">LacI family transcription regulator</fullName>
    </submittedName>
</protein>
<dbReference type="PANTHER" id="PTHR30146">
    <property type="entry name" value="LACI-RELATED TRANSCRIPTIONAL REPRESSOR"/>
    <property type="match status" value="1"/>
</dbReference>
<keyword evidence="1" id="KW-0805">Transcription regulation</keyword>
<dbReference type="InterPro" id="IPR046335">
    <property type="entry name" value="LacI/GalR-like_sensor"/>
</dbReference>
<dbReference type="InterPro" id="IPR010982">
    <property type="entry name" value="Lambda_DNA-bd_dom_sf"/>
</dbReference>
<dbReference type="Gene3D" id="1.10.260.40">
    <property type="entry name" value="lambda repressor-like DNA-binding domains"/>
    <property type="match status" value="1"/>
</dbReference>
<keyword evidence="2" id="KW-0238">DNA-binding</keyword>
<dbReference type="PANTHER" id="PTHR30146:SF109">
    <property type="entry name" value="HTH-TYPE TRANSCRIPTIONAL REGULATOR GALS"/>
    <property type="match status" value="1"/>
</dbReference>
<name>K2P6B1_9HYPH</name>
<comment type="caution">
    <text evidence="6">The sequence shown here is derived from an EMBL/GenBank/DDBJ whole genome shotgun (WGS) entry which is preliminary data.</text>
</comment>
<dbReference type="OrthoDB" id="8433438at2"/>
<dbReference type="InterPro" id="IPR028082">
    <property type="entry name" value="Peripla_BP_I"/>
</dbReference>
<evidence type="ECO:0000313" key="6">
    <source>
        <dbReference type="EMBL" id="EKF42856.1"/>
    </source>
</evidence>
<evidence type="ECO:0000256" key="1">
    <source>
        <dbReference type="ARBA" id="ARBA00023015"/>
    </source>
</evidence>
<evidence type="ECO:0000256" key="2">
    <source>
        <dbReference type="ARBA" id="ARBA00023125"/>
    </source>
</evidence>
<evidence type="ECO:0000256" key="3">
    <source>
        <dbReference type="ARBA" id="ARBA00023163"/>
    </source>
</evidence>
<feature type="region of interest" description="Disordered" evidence="4">
    <location>
        <begin position="325"/>
        <end position="344"/>
    </location>
</feature>
<dbReference type="Pfam" id="PF13377">
    <property type="entry name" value="Peripla_BP_3"/>
    <property type="match status" value="1"/>
</dbReference>
<dbReference type="SMART" id="SM00354">
    <property type="entry name" value="HTH_LACI"/>
    <property type="match status" value="1"/>
</dbReference>